<dbReference type="InterPro" id="IPR001452">
    <property type="entry name" value="SH3_domain"/>
</dbReference>
<feature type="compositionally biased region" description="Low complexity" evidence="3">
    <location>
        <begin position="410"/>
        <end position="430"/>
    </location>
</feature>
<feature type="compositionally biased region" description="Pro residues" evidence="3">
    <location>
        <begin position="381"/>
        <end position="395"/>
    </location>
</feature>
<name>Q5BFI2_EMENI</name>
<organism evidence="6 7">
    <name type="scientific">Emericella nidulans (strain FGSC A4 / ATCC 38163 / CBS 112.46 / NRRL 194 / M139)</name>
    <name type="common">Aspergillus nidulans</name>
    <dbReference type="NCBI Taxonomy" id="227321"/>
    <lineage>
        <taxon>Eukaryota</taxon>
        <taxon>Fungi</taxon>
        <taxon>Dikarya</taxon>
        <taxon>Ascomycota</taxon>
        <taxon>Pezizomycotina</taxon>
        <taxon>Eurotiomycetes</taxon>
        <taxon>Eurotiomycetidae</taxon>
        <taxon>Eurotiales</taxon>
        <taxon>Aspergillaceae</taxon>
        <taxon>Aspergillus</taxon>
        <taxon>Aspergillus subgen. Nidulantes</taxon>
    </lineage>
</organism>
<feature type="compositionally biased region" description="Polar residues" evidence="3">
    <location>
        <begin position="673"/>
        <end position="682"/>
    </location>
</feature>
<dbReference type="EMBL" id="BN001308">
    <property type="protein sequence ID" value="CBF88963.1"/>
    <property type="molecule type" value="Genomic_DNA"/>
</dbReference>
<dbReference type="InParanoid" id="Q5BFI2"/>
<feature type="compositionally biased region" description="Low complexity" evidence="3">
    <location>
        <begin position="98"/>
        <end position="112"/>
    </location>
</feature>
<feature type="transmembrane region" description="Helical" evidence="4">
    <location>
        <begin position="191"/>
        <end position="213"/>
    </location>
</feature>
<dbReference type="Gene3D" id="2.30.30.40">
    <property type="entry name" value="SH3 Domains"/>
    <property type="match status" value="1"/>
</dbReference>
<feature type="region of interest" description="Disordered" evidence="3">
    <location>
        <begin position="529"/>
        <end position="726"/>
    </location>
</feature>
<feature type="compositionally biased region" description="Low complexity" evidence="3">
    <location>
        <begin position="690"/>
        <end position="702"/>
    </location>
</feature>
<dbReference type="AlphaFoldDB" id="Q5BFI2"/>
<dbReference type="InterPro" id="IPR036028">
    <property type="entry name" value="SH3-like_dom_sf"/>
</dbReference>
<dbReference type="Proteomes" id="UP000000560">
    <property type="component" value="Chromosome VIII"/>
</dbReference>
<dbReference type="SMART" id="SM00326">
    <property type="entry name" value="SH3"/>
    <property type="match status" value="1"/>
</dbReference>
<dbReference type="Pfam" id="PF14604">
    <property type="entry name" value="SH3_9"/>
    <property type="match status" value="1"/>
</dbReference>
<dbReference type="OMA" id="PFNDPVN"/>
<feature type="compositionally biased region" description="Polar residues" evidence="3">
    <location>
        <begin position="398"/>
        <end position="409"/>
    </location>
</feature>
<dbReference type="eggNOG" id="ENOG502SF40">
    <property type="taxonomic scope" value="Eukaryota"/>
</dbReference>
<dbReference type="PROSITE" id="PS50002">
    <property type="entry name" value="SH3"/>
    <property type="match status" value="1"/>
</dbReference>
<feature type="domain" description="SH3" evidence="5">
    <location>
        <begin position="481"/>
        <end position="542"/>
    </location>
</feature>
<feature type="compositionally biased region" description="Low complexity" evidence="3">
    <location>
        <begin position="353"/>
        <end position="380"/>
    </location>
</feature>
<feature type="compositionally biased region" description="Pro residues" evidence="3">
    <location>
        <begin position="703"/>
        <end position="726"/>
    </location>
</feature>
<proteinExistence type="predicted"/>
<feature type="compositionally biased region" description="Polar residues" evidence="3">
    <location>
        <begin position="432"/>
        <end position="446"/>
    </location>
</feature>
<accession>C8VRP4</accession>
<feature type="compositionally biased region" description="Low complexity" evidence="3">
    <location>
        <begin position="73"/>
        <end position="91"/>
    </location>
</feature>
<evidence type="ECO:0000256" key="4">
    <source>
        <dbReference type="SAM" id="Phobius"/>
    </source>
</evidence>
<keyword evidence="4" id="KW-1133">Transmembrane helix</keyword>
<evidence type="ECO:0000259" key="5">
    <source>
        <dbReference type="PROSITE" id="PS50002"/>
    </source>
</evidence>
<evidence type="ECO:0000256" key="1">
    <source>
        <dbReference type="ARBA" id="ARBA00022443"/>
    </source>
</evidence>
<dbReference type="GeneID" id="2876469"/>
<feature type="region of interest" description="Disordered" evidence="3">
    <location>
        <begin position="302"/>
        <end position="488"/>
    </location>
</feature>
<sequence>MVHAHHHEHKVRLEERDPNPDGVTVYVTAEPTFTGEIGGYSTQGQDDRTSEATETESATKATNTVGVGAPVQQTRSTTQEEATTTTATATASKDEETTTTSKGTTTTDAATTRTKTTTVDPTEVTTTATQTQDDTDATSITQTTLSTITTSATDSDGSATSTYVAGQSTSTGSSAATVDSGSNGISSGAKAGIAIGVILGVGLIAGLIFFFIWKKKKKKKQQQGQSLGESDAFAGNEKTYSAYNAPPSPAPASQSVTTANAPQLNVRPVTQFAPDLTPIQGGATPVSAVSAAGALGSAAALSRNLTGNSPPQTPQSGVSGRDPFGDPVNPFGAHAEVQSRPSTAGNNPGGGPAPVSSVSPISSVAMPTAVPSPTVAAAAVPLPPSPSDPNSPGPVSPTTASKAGNESTTAAAAAAAAAAVAGAAAVGAAAQGSENDTSRPGSSDSDASYIPAPTAPNSNVVDPVVAPTAAAASRSGPGPAMPTNVHRVQMDFTPSMEDEMELRSGQLVRLLHEYDDGWALCVRLDRSQQGVVPRSCLSARPVKPRAKPPPGAGPGPGARGPFGPPGHPGAPGSPMMGPPGRMPQSPRFYPGDVGRPGSPSSRPRSPARAMSPAQGAYGPPPPHAQPQRPMSPAQFPAVPRSHSPGPRPTPPRSMSPGPYGLPGLQRPEMPHANQRQRSNSTGGAIHNSRAAPGPGSSPLAAPSVPPPAGALPAIPANPVPAPSNDA</sequence>
<feature type="compositionally biased region" description="Low complexity" evidence="3">
    <location>
        <begin position="460"/>
        <end position="478"/>
    </location>
</feature>
<keyword evidence="7" id="KW-1185">Reference proteome</keyword>
<feature type="region of interest" description="Disordered" evidence="3">
    <location>
        <begin position="1"/>
        <end position="112"/>
    </location>
</feature>
<dbReference type="HOGENOM" id="CLU_018830_0_0_1"/>
<dbReference type="OrthoDB" id="5340910at2759"/>
<dbReference type="SUPFAM" id="SSF50044">
    <property type="entry name" value="SH3-domain"/>
    <property type="match status" value="1"/>
</dbReference>
<gene>
    <name evidence="6" type="ORF">ANIA_00698</name>
</gene>
<dbReference type="STRING" id="227321.Q5BFI2"/>
<protein>
    <submittedName>
        <fullName evidence="6">SH3 domain protein (AFU_orthologue AFUA_1G13610)</fullName>
    </submittedName>
</protein>
<evidence type="ECO:0000256" key="3">
    <source>
        <dbReference type="SAM" id="MobiDB-lite"/>
    </source>
</evidence>
<feature type="compositionally biased region" description="Basic residues" evidence="3">
    <location>
        <begin position="1"/>
        <end position="10"/>
    </location>
</feature>
<evidence type="ECO:0000313" key="7">
    <source>
        <dbReference type="Proteomes" id="UP000000560"/>
    </source>
</evidence>
<feature type="region of interest" description="Disordered" evidence="3">
    <location>
        <begin position="150"/>
        <end position="182"/>
    </location>
</feature>
<dbReference type="RefSeq" id="XP_658302.1">
    <property type="nucleotide sequence ID" value="XM_653210.2"/>
</dbReference>
<keyword evidence="1 2" id="KW-0728">SH3 domain</keyword>
<evidence type="ECO:0000313" key="6">
    <source>
        <dbReference type="EMBL" id="CBF88963.1"/>
    </source>
</evidence>
<dbReference type="KEGG" id="ani:ANIA_00698"/>
<keyword evidence="4" id="KW-0472">Membrane</keyword>
<evidence type="ECO:0000256" key="2">
    <source>
        <dbReference type="PROSITE-ProRule" id="PRU00192"/>
    </source>
</evidence>
<dbReference type="GO" id="GO:1903338">
    <property type="term" value="P:regulation of cell wall organization or biogenesis"/>
    <property type="evidence" value="ECO:0000318"/>
    <property type="project" value="GO_Central"/>
</dbReference>
<accession>Q5BFI2</accession>
<keyword evidence="4" id="KW-0812">Transmembrane</keyword>
<dbReference type="VEuPathDB" id="FungiDB:AN0698"/>
<feature type="compositionally biased region" description="Low complexity" evidence="3">
    <location>
        <begin position="55"/>
        <end position="64"/>
    </location>
</feature>
<feature type="compositionally biased region" description="Low complexity" evidence="3">
    <location>
        <begin position="595"/>
        <end position="617"/>
    </location>
</feature>
<reference evidence="7" key="2">
    <citation type="journal article" date="2009" name="Fungal Genet. Biol.">
        <title>The 2008 update of the Aspergillus nidulans genome annotation: a community effort.</title>
        <authorList>
            <person name="Wortman J.R."/>
            <person name="Gilsenan J.M."/>
            <person name="Joardar V."/>
            <person name="Deegan J."/>
            <person name="Clutterbuck J."/>
            <person name="Andersen M.R."/>
            <person name="Archer D."/>
            <person name="Bencina M."/>
            <person name="Braus G."/>
            <person name="Coutinho P."/>
            <person name="von Dohren H."/>
            <person name="Doonan J."/>
            <person name="Driessen A.J."/>
            <person name="Durek P."/>
            <person name="Espeso E."/>
            <person name="Fekete E."/>
            <person name="Flipphi M."/>
            <person name="Estrada C.G."/>
            <person name="Geysens S."/>
            <person name="Goldman G."/>
            <person name="de Groot P.W."/>
            <person name="Hansen K."/>
            <person name="Harris S.D."/>
            <person name="Heinekamp T."/>
            <person name="Helmstaedt K."/>
            <person name="Henrissat B."/>
            <person name="Hofmann G."/>
            <person name="Homan T."/>
            <person name="Horio T."/>
            <person name="Horiuchi H."/>
            <person name="James S."/>
            <person name="Jones M."/>
            <person name="Karaffa L."/>
            <person name="Karanyi Z."/>
            <person name="Kato M."/>
            <person name="Keller N."/>
            <person name="Kelly D.E."/>
            <person name="Kiel J.A."/>
            <person name="Kim J.M."/>
            <person name="van der Klei I.J."/>
            <person name="Klis F.M."/>
            <person name="Kovalchuk A."/>
            <person name="Krasevec N."/>
            <person name="Kubicek C.P."/>
            <person name="Liu B."/>
            <person name="Maccabe A."/>
            <person name="Meyer V."/>
            <person name="Mirabito P."/>
            <person name="Miskei M."/>
            <person name="Mos M."/>
            <person name="Mullins J."/>
            <person name="Nelson D.R."/>
            <person name="Nielsen J."/>
            <person name="Oakley B.R."/>
            <person name="Osmani S.A."/>
            <person name="Pakula T."/>
            <person name="Paszewski A."/>
            <person name="Paulsen I."/>
            <person name="Pilsyk S."/>
            <person name="Pocsi I."/>
            <person name="Punt P.J."/>
            <person name="Ram A.F."/>
            <person name="Ren Q."/>
            <person name="Robellet X."/>
            <person name="Robson G."/>
            <person name="Seiboth B."/>
            <person name="van Solingen P."/>
            <person name="Specht T."/>
            <person name="Sun J."/>
            <person name="Taheri-Talesh N."/>
            <person name="Takeshita N."/>
            <person name="Ussery D."/>
            <person name="vanKuyk P.A."/>
            <person name="Visser H."/>
            <person name="van de Vondervoort P.J."/>
            <person name="de Vries R.P."/>
            <person name="Walton J."/>
            <person name="Xiang X."/>
            <person name="Xiong Y."/>
            <person name="Zeng A.P."/>
            <person name="Brandt B.W."/>
            <person name="Cornell M.J."/>
            <person name="van den Hondel C.A."/>
            <person name="Visser J."/>
            <person name="Oliver S.G."/>
            <person name="Turner G."/>
        </authorList>
    </citation>
    <scope>GENOME REANNOTATION</scope>
    <source>
        <strain evidence="7">FGSC A4 / ATCC 38163 / CBS 112.46 / NRRL 194 / M139</strain>
    </source>
</reference>
<reference evidence="7" key="1">
    <citation type="journal article" date="2005" name="Nature">
        <title>Sequencing of Aspergillus nidulans and comparative analysis with A. fumigatus and A. oryzae.</title>
        <authorList>
            <person name="Galagan J.E."/>
            <person name="Calvo S.E."/>
            <person name="Cuomo C."/>
            <person name="Ma L.J."/>
            <person name="Wortman J.R."/>
            <person name="Batzoglou S."/>
            <person name="Lee S.I."/>
            <person name="Basturkmen M."/>
            <person name="Spevak C.C."/>
            <person name="Clutterbuck J."/>
            <person name="Kapitonov V."/>
            <person name="Jurka J."/>
            <person name="Scazzocchio C."/>
            <person name="Farman M."/>
            <person name="Butler J."/>
            <person name="Purcell S."/>
            <person name="Harris S."/>
            <person name="Braus G.H."/>
            <person name="Draht O."/>
            <person name="Busch S."/>
            <person name="D'Enfert C."/>
            <person name="Bouchier C."/>
            <person name="Goldman G.H."/>
            <person name="Bell-Pedersen D."/>
            <person name="Griffiths-Jones S."/>
            <person name="Doonan J.H."/>
            <person name="Yu J."/>
            <person name="Vienken K."/>
            <person name="Pain A."/>
            <person name="Freitag M."/>
            <person name="Selker E.U."/>
            <person name="Archer D.B."/>
            <person name="Penalva M.A."/>
            <person name="Oakley B.R."/>
            <person name="Momany M."/>
            <person name="Tanaka T."/>
            <person name="Kumagai T."/>
            <person name="Asai K."/>
            <person name="Machida M."/>
            <person name="Nierman W.C."/>
            <person name="Denning D.W."/>
            <person name="Caddick M."/>
            <person name="Hynes M."/>
            <person name="Paoletti M."/>
            <person name="Fischer R."/>
            <person name="Miller B."/>
            <person name="Dyer P."/>
            <person name="Sachs M.S."/>
            <person name="Osmani S.A."/>
            <person name="Birren B.W."/>
        </authorList>
    </citation>
    <scope>NUCLEOTIDE SEQUENCE [LARGE SCALE GENOMIC DNA]</scope>
    <source>
        <strain evidence="7">FGSC A4 / ATCC 38163 / CBS 112.46 / NRRL 194 / M139</strain>
    </source>
</reference>
<feature type="compositionally biased region" description="Polar residues" evidence="3">
    <location>
        <begin position="303"/>
        <end position="318"/>
    </location>
</feature>